<dbReference type="AlphaFoldDB" id="A0AAX4HR32"/>
<evidence type="ECO:0000313" key="3">
    <source>
        <dbReference type="Proteomes" id="UP001324634"/>
    </source>
</evidence>
<dbReference type="PANTHER" id="PTHR42966:SF1">
    <property type="entry name" value="SIALIC ACID SYNTHASE"/>
    <property type="match status" value="1"/>
</dbReference>
<gene>
    <name evidence="2" type="ORF">SOO65_03655</name>
</gene>
<evidence type="ECO:0000259" key="1">
    <source>
        <dbReference type="PROSITE" id="PS50844"/>
    </source>
</evidence>
<dbReference type="Gene3D" id="3.20.20.70">
    <property type="entry name" value="Aldolase class I"/>
    <property type="match status" value="1"/>
</dbReference>
<proteinExistence type="predicted"/>
<accession>A0AAX4HR32</accession>
<dbReference type="InterPro" id="IPR051690">
    <property type="entry name" value="PseI-like"/>
</dbReference>
<dbReference type="PROSITE" id="PS50844">
    <property type="entry name" value="AFP_LIKE"/>
    <property type="match status" value="1"/>
</dbReference>
<name>A0AAX4HR32_9BACT</name>
<dbReference type="KEGG" id="psti:SOO65_03655"/>
<dbReference type="InterPro" id="IPR013974">
    <property type="entry name" value="SAF"/>
</dbReference>
<dbReference type="InterPro" id="IPR013132">
    <property type="entry name" value="PseI/NeuA/B-like_N"/>
</dbReference>
<dbReference type="Pfam" id="PF08666">
    <property type="entry name" value="SAF"/>
    <property type="match status" value="1"/>
</dbReference>
<sequence length="332" mass="37593">MKKIHIIAEAGTNHNGNLQKAINLADIAQKAGADSVKYQIIYPWGLYLPGDYWYGHYNIRDVIKIREEGMLKDEDYSVLNKHCLSSGISFAASVFDEKGLDLLLKLNPPYIKIASCDLNNIRFLRQVAERKKKIVLSTGMSSLQDIEKTLTEISKEGNADIVLLHCVSVYPAKLKQTNLPFISELKHRFGTEIGFSDHTGDSTASCIALSLGATWFEKHFTEDKEQKGFDHAYALDENELKDYVMALHDANFSLFGEKPKITDEEAYTRRRARRSIYASRKILKGEIIRDEDVLVVRPEGKMNADDIDLVIGSKATVDIEQYQAFELNLVNR</sequence>
<dbReference type="InterPro" id="IPR006190">
    <property type="entry name" value="SAF_AFP_Neu5Ac"/>
</dbReference>
<protein>
    <submittedName>
        <fullName evidence="2">N-acetylneuraminate synthase family protein</fullName>
    </submittedName>
</protein>
<dbReference type="Proteomes" id="UP001324634">
    <property type="component" value="Chromosome"/>
</dbReference>
<dbReference type="SUPFAM" id="SSF51269">
    <property type="entry name" value="AFP III-like domain"/>
    <property type="match status" value="1"/>
</dbReference>
<feature type="domain" description="AFP-like" evidence="1">
    <location>
        <begin position="275"/>
        <end position="332"/>
    </location>
</feature>
<dbReference type="InterPro" id="IPR057736">
    <property type="entry name" value="SAF_PseI/NeuA/NeuB"/>
</dbReference>
<dbReference type="Pfam" id="PF03102">
    <property type="entry name" value="NeuB"/>
    <property type="match status" value="1"/>
</dbReference>
<dbReference type="CDD" id="cd11615">
    <property type="entry name" value="SAF_NeuB_like"/>
    <property type="match status" value="1"/>
</dbReference>
<dbReference type="Gene3D" id="3.90.1210.10">
    <property type="entry name" value="Antifreeze-like/N-acetylneuraminic acid synthase C-terminal domain"/>
    <property type="match status" value="1"/>
</dbReference>
<keyword evidence="3" id="KW-1185">Reference proteome</keyword>
<reference evidence="2 3" key="1">
    <citation type="submission" date="2023-11" db="EMBL/GenBank/DDBJ databases">
        <title>Peredibacter starrii A3.12.</title>
        <authorList>
            <person name="Mitchell R.J."/>
        </authorList>
    </citation>
    <scope>NUCLEOTIDE SEQUENCE [LARGE SCALE GENOMIC DNA]</scope>
    <source>
        <strain evidence="2 3">A3.12</strain>
    </source>
</reference>
<organism evidence="2 3">
    <name type="scientific">Peredibacter starrii</name>
    <dbReference type="NCBI Taxonomy" id="28202"/>
    <lineage>
        <taxon>Bacteria</taxon>
        <taxon>Pseudomonadati</taxon>
        <taxon>Bdellovibrionota</taxon>
        <taxon>Bacteriovoracia</taxon>
        <taxon>Bacteriovoracales</taxon>
        <taxon>Bacteriovoracaceae</taxon>
        <taxon>Peredibacter</taxon>
    </lineage>
</organism>
<dbReference type="InterPro" id="IPR036732">
    <property type="entry name" value="AFP_Neu5c_C_sf"/>
</dbReference>
<dbReference type="GO" id="GO:0047444">
    <property type="term" value="F:N-acylneuraminate-9-phosphate synthase activity"/>
    <property type="evidence" value="ECO:0007669"/>
    <property type="project" value="TreeGrafter"/>
</dbReference>
<dbReference type="RefSeq" id="WP_321397090.1">
    <property type="nucleotide sequence ID" value="NZ_CP139487.1"/>
</dbReference>
<dbReference type="GO" id="GO:0016051">
    <property type="term" value="P:carbohydrate biosynthetic process"/>
    <property type="evidence" value="ECO:0007669"/>
    <property type="project" value="InterPro"/>
</dbReference>
<dbReference type="SUPFAM" id="SSF51569">
    <property type="entry name" value="Aldolase"/>
    <property type="match status" value="1"/>
</dbReference>
<dbReference type="EMBL" id="CP139487">
    <property type="protein sequence ID" value="WPU65833.1"/>
    <property type="molecule type" value="Genomic_DNA"/>
</dbReference>
<dbReference type="InterPro" id="IPR013785">
    <property type="entry name" value="Aldolase_TIM"/>
</dbReference>
<dbReference type="PANTHER" id="PTHR42966">
    <property type="entry name" value="N-ACETYLNEURAMINATE SYNTHASE"/>
    <property type="match status" value="1"/>
</dbReference>
<evidence type="ECO:0000313" key="2">
    <source>
        <dbReference type="EMBL" id="WPU65833.1"/>
    </source>
</evidence>